<evidence type="ECO:0000259" key="3">
    <source>
        <dbReference type="Pfam" id="PF01958"/>
    </source>
</evidence>
<dbReference type="GO" id="GO:0050661">
    <property type="term" value="F:NADP binding"/>
    <property type="evidence" value="ECO:0007669"/>
    <property type="project" value="InterPro"/>
</dbReference>
<dbReference type="SUPFAM" id="SSF55347">
    <property type="entry name" value="Glyceraldehyde-3-phosphate dehydrogenase-like, C-terminal domain"/>
    <property type="match status" value="1"/>
</dbReference>
<protein>
    <recommendedName>
        <fullName evidence="2">Aspartate dehydrogenase domain-containing protein</fullName>
    </recommendedName>
</protein>
<dbReference type="InterPro" id="IPR002811">
    <property type="entry name" value="Asp_DH"/>
</dbReference>
<feature type="domain" description="Aspartate dehydrogenase" evidence="3">
    <location>
        <begin position="173"/>
        <end position="254"/>
    </location>
</feature>
<comment type="similarity">
    <text evidence="1">Belongs to the L-aspartate dehydrogenase family.</text>
</comment>
<organism evidence="5 6">
    <name type="scientific">Oopsacas minuta</name>
    <dbReference type="NCBI Taxonomy" id="111878"/>
    <lineage>
        <taxon>Eukaryota</taxon>
        <taxon>Metazoa</taxon>
        <taxon>Porifera</taxon>
        <taxon>Hexactinellida</taxon>
        <taxon>Hexasterophora</taxon>
        <taxon>Lyssacinosida</taxon>
        <taxon>Leucopsacidae</taxon>
        <taxon>Oopsacas</taxon>
    </lineage>
</organism>
<dbReference type="EMBL" id="JAKMXF010000266">
    <property type="protein sequence ID" value="KAI6653607.1"/>
    <property type="molecule type" value="Genomic_DNA"/>
</dbReference>
<keyword evidence="6" id="KW-1185">Reference proteome</keyword>
<gene>
    <name evidence="5" type="ORF">LOD99_3502</name>
</gene>
<dbReference type="Gene3D" id="3.30.360.10">
    <property type="entry name" value="Dihydrodipicolinate Reductase, domain 2"/>
    <property type="match status" value="1"/>
</dbReference>
<comment type="caution">
    <text evidence="5">The sequence shown here is derived from an EMBL/GenBank/DDBJ whole genome shotgun (WGS) entry which is preliminary data.</text>
</comment>
<reference evidence="5 6" key="1">
    <citation type="journal article" date="2023" name="BMC Biol.">
        <title>The compact genome of the sponge Oopsacas minuta (Hexactinellida) is lacking key metazoan core genes.</title>
        <authorList>
            <person name="Santini S."/>
            <person name="Schenkelaars Q."/>
            <person name="Jourda C."/>
            <person name="Duchesne M."/>
            <person name="Belahbib H."/>
            <person name="Rocher C."/>
            <person name="Selva M."/>
            <person name="Riesgo A."/>
            <person name="Vervoort M."/>
            <person name="Leys S.P."/>
            <person name="Kodjabachian L."/>
            <person name="Le Bivic A."/>
            <person name="Borchiellini C."/>
            <person name="Claverie J.M."/>
            <person name="Renard E."/>
        </authorList>
    </citation>
    <scope>NUCLEOTIDE SEQUENCE [LARGE SCALE GENOMIC DNA]</scope>
    <source>
        <strain evidence="5">SPO-2</strain>
    </source>
</reference>
<evidence type="ECO:0000259" key="4">
    <source>
        <dbReference type="Pfam" id="PF03447"/>
    </source>
</evidence>
<dbReference type="GO" id="GO:0033735">
    <property type="term" value="F:aspartate dehydrogenase [NAD(P)+] activity"/>
    <property type="evidence" value="ECO:0007669"/>
    <property type="project" value="InterPro"/>
</dbReference>
<evidence type="ECO:0000256" key="1">
    <source>
        <dbReference type="ARBA" id="ARBA00008331"/>
    </source>
</evidence>
<accession>A0AAV7JXK3</accession>
<dbReference type="Pfam" id="PF01958">
    <property type="entry name" value="Asp_DH_C"/>
    <property type="match status" value="1"/>
</dbReference>
<dbReference type="InterPro" id="IPR005106">
    <property type="entry name" value="Asp/hSer_DH_NAD-bd"/>
</dbReference>
<proteinExistence type="inferred from homology"/>
<dbReference type="PANTHER" id="PTHR31873:SF6">
    <property type="entry name" value="ASPARTATE DEHYDROGENASE DOMAIN-CONTAINING PROTEIN"/>
    <property type="match status" value="1"/>
</dbReference>
<dbReference type="SUPFAM" id="SSF51735">
    <property type="entry name" value="NAD(P)-binding Rossmann-fold domains"/>
    <property type="match status" value="1"/>
</dbReference>
<dbReference type="AlphaFoldDB" id="A0AAV7JXK3"/>
<dbReference type="PANTHER" id="PTHR31873">
    <property type="entry name" value="L-ASPARTATE DEHYDROGENASE-RELATED"/>
    <property type="match status" value="1"/>
</dbReference>
<evidence type="ECO:0000313" key="5">
    <source>
        <dbReference type="EMBL" id="KAI6653607.1"/>
    </source>
</evidence>
<dbReference type="GO" id="GO:0009435">
    <property type="term" value="P:NAD+ biosynthetic process"/>
    <property type="evidence" value="ECO:0007669"/>
    <property type="project" value="InterPro"/>
</dbReference>
<dbReference type="InterPro" id="IPR036291">
    <property type="entry name" value="NAD(P)-bd_dom_sf"/>
</dbReference>
<name>A0AAV7JXK3_9METZ</name>
<dbReference type="Proteomes" id="UP001165289">
    <property type="component" value="Unassembled WGS sequence"/>
</dbReference>
<dbReference type="Pfam" id="PF03447">
    <property type="entry name" value="NAD_binding_3"/>
    <property type="match status" value="1"/>
</dbReference>
<sequence>MSIHPPSNPKRIGIVGYGSLGQYLMKELKDNPAYKIVFVWNRTLDKLAGVPSDLILSDLNNCASYTPDLIIEVAHPSITEQFGTKFLQNADYFSGSPTAFALKKVEDAMRAISSPHGVYIPAGALWGATDIKKMADRGNLESLRVTMIKHPSSFKLTGELLEKLEKSDPTKLITLYEGPVRDLCLLAPQNVNTMAAACIAGHTLGFDKTIGCLCADPALDKHQIIIEAFGTGGFKVVTQRDNPSKIGAVTGQATYASFLSSVNNAGGKGPGFHLC</sequence>
<evidence type="ECO:0000256" key="2">
    <source>
        <dbReference type="ARBA" id="ARBA00020169"/>
    </source>
</evidence>
<dbReference type="Gene3D" id="3.40.50.720">
    <property type="entry name" value="NAD(P)-binding Rossmann-like Domain"/>
    <property type="match status" value="1"/>
</dbReference>
<feature type="domain" description="Aspartate/homoserine dehydrogenase NAD-binding" evidence="4">
    <location>
        <begin position="16"/>
        <end position="118"/>
    </location>
</feature>
<evidence type="ECO:0000313" key="6">
    <source>
        <dbReference type="Proteomes" id="UP001165289"/>
    </source>
</evidence>